<evidence type="ECO:0008006" key="3">
    <source>
        <dbReference type="Google" id="ProtNLM"/>
    </source>
</evidence>
<sequence>YIQYLYRELDKNLVVVSLQFDLTSAFDSVNPSFVCKKLDVYGIRGNINSWIHSYLT</sequence>
<dbReference type="EMBL" id="VVIM01001999">
    <property type="protein sequence ID" value="KAB0790049.1"/>
    <property type="molecule type" value="Genomic_DNA"/>
</dbReference>
<organism evidence="1 2">
    <name type="scientific">Photinus pyralis</name>
    <name type="common">Common eastern firefly</name>
    <name type="synonym">Lampyris pyralis</name>
    <dbReference type="NCBI Taxonomy" id="7054"/>
    <lineage>
        <taxon>Eukaryota</taxon>
        <taxon>Metazoa</taxon>
        <taxon>Ecdysozoa</taxon>
        <taxon>Arthropoda</taxon>
        <taxon>Hexapoda</taxon>
        <taxon>Insecta</taxon>
        <taxon>Pterygota</taxon>
        <taxon>Neoptera</taxon>
        <taxon>Endopterygota</taxon>
        <taxon>Coleoptera</taxon>
        <taxon>Polyphaga</taxon>
        <taxon>Elateriformia</taxon>
        <taxon>Elateroidea</taxon>
        <taxon>Lampyridae</taxon>
        <taxon>Lampyrinae</taxon>
        <taxon>Photinus</taxon>
    </lineage>
</organism>
<protein>
    <recommendedName>
        <fullName evidence="3">Reverse transcriptase domain-containing protein</fullName>
    </recommendedName>
</protein>
<comment type="caution">
    <text evidence="1">The sequence shown here is derived from an EMBL/GenBank/DDBJ whole genome shotgun (WGS) entry which is preliminary data.</text>
</comment>
<feature type="non-terminal residue" evidence="1">
    <location>
        <position position="56"/>
    </location>
</feature>
<dbReference type="InParanoid" id="A0A5N3ZYB6"/>
<dbReference type="AlphaFoldDB" id="A0A5N3ZYB6"/>
<keyword evidence="2" id="KW-1185">Reference proteome</keyword>
<accession>A0A5N3ZYB6</accession>
<dbReference type="Proteomes" id="UP000327044">
    <property type="component" value="Unassembled WGS sequence"/>
</dbReference>
<gene>
    <name evidence="1" type="ORF">PPYR_15632</name>
</gene>
<evidence type="ECO:0000313" key="2">
    <source>
        <dbReference type="Proteomes" id="UP000327044"/>
    </source>
</evidence>
<feature type="non-terminal residue" evidence="1">
    <location>
        <position position="1"/>
    </location>
</feature>
<evidence type="ECO:0000313" key="1">
    <source>
        <dbReference type="EMBL" id="KAB0790049.1"/>
    </source>
</evidence>
<name>A0A5N3ZYB6_PHOPY</name>
<proteinExistence type="predicted"/>
<reference evidence="1 2" key="1">
    <citation type="journal article" date="2018" name="Elife">
        <title>Firefly genomes illuminate parallel origins of bioluminescence in beetles.</title>
        <authorList>
            <person name="Fallon T.R."/>
            <person name="Lower S.E."/>
            <person name="Chang C.H."/>
            <person name="Bessho-Uehara M."/>
            <person name="Martin G.J."/>
            <person name="Bewick A.J."/>
            <person name="Behringer M."/>
            <person name="Debat H.J."/>
            <person name="Wong I."/>
            <person name="Day J.C."/>
            <person name="Suvorov A."/>
            <person name="Silva C.J."/>
            <person name="Stanger-Hall K.F."/>
            <person name="Hall D.W."/>
            <person name="Schmitz R.J."/>
            <person name="Nelson D.R."/>
            <person name="Lewis S.M."/>
            <person name="Shigenobu S."/>
            <person name="Bybee S.M."/>
            <person name="Larracuente A.M."/>
            <person name="Oba Y."/>
            <person name="Weng J.K."/>
        </authorList>
    </citation>
    <scope>NUCLEOTIDE SEQUENCE [LARGE SCALE GENOMIC DNA]</scope>
    <source>
        <strain evidence="1">1611_PpyrPB1</strain>
        <tissue evidence="1">Whole body</tissue>
    </source>
</reference>